<dbReference type="GO" id="GO:0015074">
    <property type="term" value="P:DNA integration"/>
    <property type="evidence" value="ECO:0007669"/>
    <property type="project" value="InterPro"/>
</dbReference>
<dbReference type="InterPro" id="IPR011010">
    <property type="entry name" value="DNA_brk_join_enz"/>
</dbReference>
<dbReference type="InterPro" id="IPR013762">
    <property type="entry name" value="Integrase-like_cat_sf"/>
</dbReference>
<dbReference type="EMBL" id="JACAZE010000009">
    <property type="protein sequence ID" value="KAF7305905.1"/>
    <property type="molecule type" value="Genomic_DNA"/>
</dbReference>
<dbReference type="OrthoDB" id="198652at2759"/>
<feature type="compositionally biased region" description="Low complexity" evidence="2">
    <location>
        <begin position="304"/>
        <end position="327"/>
    </location>
</feature>
<dbReference type="InterPro" id="IPR043502">
    <property type="entry name" value="DNA/RNA_pol_sf"/>
</dbReference>
<dbReference type="GO" id="GO:0003677">
    <property type="term" value="F:DNA binding"/>
    <property type="evidence" value="ECO:0007669"/>
    <property type="project" value="InterPro"/>
</dbReference>
<gene>
    <name evidence="3" type="ORF">HMN09_00744700</name>
</gene>
<protein>
    <recommendedName>
        <fullName evidence="5">Reverse transcriptase domain-containing protein</fullName>
    </recommendedName>
</protein>
<dbReference type="InterPro" id="IPR052055">
    <property type="entry name" value="Hepadnavirus_pol/RT"/>
</dbReference>
<dbReference type="PANTHER" id="PTHR33050:SF7">
    <property type="entry name" value="RIBONUCLEASE H"/>
    <property type="match status" value="1"/>
</dbReference>
<dbReference type="AlphaFoldDB" id="A0A8H6SXV0"/>
<dbReference type="PANTHER" id="PTHR33050">
    <property type="entry name" value="REVERSE TRANSCRIPTASE DOMAIN-CONTAINING PROTEIN"/>
    <property type="match status" value="1"/>
</dbReference>
<accession>A0A8H6SXV0</accession>
<dbReference type="SUPFAM" id="SSF56672">
    <property type="entry name" value="DNA/RNA polymerases"/>
    <property type="match status" value="1"/>
</dbReference>
<reference evidence="3" key="1">
    <citation type="submission" date="2020-05" db="EMBL/GenBank/DDBJ databases">
        <title>Mycena genomes resolve the evolution of fungal bioluminescence.</title>
        <authorList>
            <person name="Tsai I.J."/>
        </authorList>
    </citation>
    <scope>NUCLEOTIDE SEQUENCE</scope>
    <source>
        <strain evidence="3">110903Hualien_Pintung</strain>
    </source>
</reference>
<evidence type="ECO:0000313" key="3">
    <source>
        <dbReference type="EMBL" id="KAF7305905.1"/>
    </source>
</evidence>
<name>A0A8H6SXV0_MYCCL</name>
<evidence type="ECO:0000256" key="1">
    <source>
        <dbReference type="ARBA" id="ARBA00023172"/>
    </source>
</evidence>
<evidence type="ECO:0000313" key="4">
    <source>
        <dbReference type="Proteomes" id="UP000613580"/>
    </source>
</evidence>
<organism evidence="3 4">
    <name type="scientific">Mycena chlorophos</name>
    <name type="common">Agaric fungus</name>
    <name type="synonym">Agaricus chlorophos</name>
    <dbReference type="NCBI Taxonomy" id="658473"/>
    <lineage>
        <taxon>Eukaryota</taxon>
        <taxon>Fungi</taxon>
        <taxon>Dikarya</taxon>
        <taxon>Basidiomycota</taxon>
        <taxon>Agaricomycotina</taxon>
        <taxon>Agaricomycetes</taxon>
        <taxon>Agaricomycetidae</taxon>
        <taxon>Agaricales</taxon>
        <taxon>Marasmiineae</taxon>
        <taxon>Mycenaceae</taxon>
        <taxon>Mycena</taxon>
    </lineage>
</organism>
<proteinExistence type="predicted"/>
<comment type="caution">
    <text evidence="3">The sequence shown here is derived from an EMBL/GenBank/DDBJ whole genome shotgun (WGS) entry which is preliminary data.</text>
</comment>
<dbReference type="GO" id="GO:0006310">
    <property type="term" value="P:DNA recombination"/>
    <property type="evidence" value="ECO:0007669"/>
    <property type="project" value="UniProtKB-KW"/>
</dbReference>
<dbReference type="Gene3D" id="1.10.443.10">
    <property type="entry name" value="Intergrase catalytic core"/>
    <property type="match status" value="1"/>
</dbReference>
<sequence>MSDNGRQSPSAHVPQGSNRDAIIKELKQIVQDFTDKKVSKSEAIMAVMQAIPTSFFENSSGADAAKAYIEQLDFIEKSQSGAKRRRLDESKLPWAVGDILHSATLSPELRKTRELLEEFAVDKPRVLASIINSSQHPPFPRSEWQAIVEGSAVDLNKVISHYFAVAPDRHRSESIGDGVEIMFGSSVPVKSIASQFDWLTAWGKTEAALTFVFPHRARELAAYRQYVSDLFTSSADSLHPRIILLDRRIRNEAASRRDLELSECHKFAHWERSFLSDYGAGYLEHKSKEKEIGGNGRTSHPEKTTSAAISTAAPAAAETTPSTSASAHPRFPNECVTLEPRARRPRYLREFVWGEAEEVLSPTAVSTEYDPPLPQPGPAEFTPWALETIRENQHLFKIVTPIKAGALERLLVSHPNPPFVQSVLTGLRVGFWPWADTKPGVYPCIYDVSHCPLKSERETLFIREQRDTEVELERFSPPFGPDLKPGMYSEPIHAVPKPQSEKLRMVVNHKHGEYSLNSMIQREQIAGAKLDSLKNLGDWLLELRRRHGPDTELVVWKSDVSQAYRRLPMHVLWQLKQIITIDGMRHVDRCNNFGSRGAARIFISFMALVMWIAINERGITSFLYMDDDFGAGRADEISYYSPYNDVFPSDQAATLQLWDEIGLPHEAPKQVWGPTLTVIGFEVDANALTFTMPEAKRAELIAGVAEFIRIESAGRRHPLREFQRIAGWLNWSFNVYPLLKPALSHVYDKMSGKSNPDALVYVNRGVVRDLEWFVGHLEISSGIHLLEVTDWDATDADITAFGDASLAGIGFYFPDSGIAFQSSPPAYAPAGNIFFLEALIADDCDPHRIFLEYLTSRDEQFPLHPQLWLRSDGSVPTRSWFMHRMRYFFPKDIAGQSMRAGGATRLAELGALPHVIQAAGRWASSAFWIYIRKNPIVLQGMIHGQPVFGPAHA</sequence>
<feature type="region of interest" description="Disordered" evidence="2">
    <location>
        <begin position="289"/>
        <end position="331"/>
    </location>
</feature>
<dbReference type="SUPFAM" id="SSF56349">
    <property type="entry name" value="DNA breaking-rejoining enzymes"/>
    <property type="match status" value="1"/>
</dbReference>
<keyword evidence="1" id="KW-0233">DNA recombination</keyword>
<evidence type="ECO:0000256" key="2">
    <source>
        <dbReference type="SAM" id="MobiDB-lite"/>
    </source>
</evidence>
<keyword evidence="4" id="KW-1185">Reference proteome</keyword>
<evidence type="ECO:0008006" key="5">
    <source>
        <dbReference type="Google" id="ProtNLM"/>
    </source>
</evidence>
<dbReference type="Proteomes" id="UP000613580">
    <property type="component" value="Unassembled WGS sequence"/>
</dbReference>